<comment type="caution">
    <text evidence="2">The sequence shown here is derived from an EMBL/GenBank/DDBJ whole genome shotgun (WGS) entry which is preliminary data.</text>
</comment>
<proteinExistence type="predicted"/>
<evidence type="ECO:0000313" key="3">
    <source>
        <dbReference type="Proteomes" id="UP001501265"/>
    </source>
</evidence>
<evidence type="ECO:0000256" key="1">
    <source>
        <dbReference type="SAM" id="MobiDB-lite"/>
    </source>
</evidence>
<keyword evidence="3" id="KW-1185">Reference proteome</keyword>
<dbReference type="Proteomes" id="UP001501265">
    <property type="component" value="Unassembled WGS sequence"/>
</dbReference>
<feature type="region of interest" description="Disordered" evidence="1">
    <location>
        <begin position="123"/>
        <end position="149"/>
    </location>
</feature>
<reference evidence="3" key="1">
    <citation type="journal article" date="2019" name="Int. J. Syst. Evol. Microbiol.">
        <title>The Global Catalogue of Microorganisms (GCM) 10K type strain sequencing project: providing services to taxonomists for standard genome sequencing and annotation.</title>
        <authorList>
            <consortium name="The Broad Institute Genomics Platform"/>
            <consortium name="The Broad Institute Genome Sequencing Center for Infectious Disease"/>
            <person name="Wu L."/>
            <person name="Ma J."/>
        </authorList>
    </citation>
    <scope>NUCLEOTIDE SEQUENCE [LARGE SCALE GENOMIC DNA]</scope>
    <source>
        <strain evidence="3">JCM 18081</strain>
    </source>
</reference>
<accession>A0ABP9B768</accession>
<feature type="compositionally biased region" description="Polar residues" evidence="1">
    <location>
        <begin position="135"/>
        <end position="144"/>
    </location>
</feature>
<sequence>MPRLRLAVWRIPADGLLSFAVFKAVPPRQEGSPASAKILYRGRPPGLASQPRGRRCPAGPRPLHPAGVALRAPGSVRVGKAVGYQGIVAQTPGTAVGRPFAEGTAPSSITRETGILPRAAQRFRPGTARPRPESNDVQNLSASPSAPLGDVVAAAGAGSATAVGRARQA</sequence>
<gene>
    <name evidence="2" type="ORF">GCM10023220_16410</name>
</gene>
<name>A0ABP9B768_9ACTN</name>
<protein>
    <submittedName>
        <fullName evidence="2">Uncharacterized protein</fullName>
    </submittedName>
</protein>
<organism evidence="2 3">
    <name type="scientific">Streptomyces ziwulingensis</name>
    <dbReference type="NCBI Taxonomy" id="1045501"/>
    <lineage>
        <taxon>Bacteria</taxon>
        <taxon>Bacillati</taxon>
        <taxon>Actinomycetota</taxon>
        <taxon>Actinomycetes</taxon>
        <taxon>Kitasatosporales</taxon>
        <taxon>Streptomycetaceae</taxon>
        <taxon>Streptomyces</taxon>
    </lineage>
</organism>
<evidence type="ECO:0000313" key="2">
    <source>
        <dbReference type="EMBL" id="GAA4791611.1"/>
    </source>
</evidence>
<dbReference type="EMBL" id="BAABIG010000017">
    <property type="protein sequence ID" value="GAA4791611.1"/>
    <property type="molecule type" value="Genomic_DNA"/>
</dbReference>
<feature type="region of interest" description="Disordered" evidence="1">
    <location>
        <begin position="40"/>
        <end position="59"/>
    </location>
</feature>